<feature type="chain" id="PRO_5024341683" description="Secreted protein" evidence="1">
    <location>
        <begin position="28"/>
        <end position="126"/>
    </location>
</feature>
<proteinExistence type="predicted"/>
<name>A0A5M9J450_MONFR</name>
<comment type="caution">
    <text evidence="2">The sequence shown here is derived from an EMBL/GenBank/DDBJ whole genome shotgun (WGS) entry which is preliminary data.</text>
</comment>
<dbReference type="EMBL" id="VICG01000016">
    <property type="protein sequence ID" value="KAA8563918.1"/>
    <property type="molecule type" value="Genomic_DNA"/>
</dbReference>
<accession>A0A5M9J450</accession>
<organism evidence="2 3">
    <name type="scientific">Monilinia fructicola</name>
    <name type="common">Brown rot fungus</name>
    <name type="synonym">Ciboria fructicola</name>
    <dbReference type="NCBI Taxonomy" id="38448"/>
    <lineage>
        <taxon>Eukaryota</taxon>
        <taxon>Fungi</taxon>
        <taxon>Dikarya</taxon>
        <taxon>Ascomycota</taxon>
        <taxon>Pezizomycotina</taxon>
        <taxon>Leotiomycetes</taxon>
        <taxon>Helotiales</taxon>
        <taxon>Sclerotiniaceae</taxon>
        <taxon>Monilinia</taxon>
    </lineage>
</organism>
<keyword evidence="3" id="KW-1185">Reference proteome</keyword>
<feature type="signal peptide" evidence="1">
    <location>
        <begin position="1"/>
        <end position="27"/>
    </location>
</feature>
<dbReference type="Proteomes" id="UP000322873">
    <property type="component" value="Unassembled WGS sequence"/>
</dbReference>
<evidence type="ECO:0000256" key="1">
    <source>
        <dbReference type="SAM" id="SignalP"/>
    </source>
</evidence>
<gene>
    <name evidence="2" type="ORF">EYC84_011925</name>
</gene>
<evidence type="ECO:0008006" key="4">
    <source>
        <dbReference type="Google" id="ProtNLM"/>
    </source>
</evidence>
<keyword evidence="1" id="KW-0732">Signal</keyword>
<dbReference type="AlphaFoldDB" id="A0A5M9J450"/>
<sequence length="126" mass="14869">MIHSLTGFCKFTATWMFLIFFYCSSLGGKEYVAGGSEYRTRSLRLLQSWPTFKLRDIVLSHLLRPRSPILLNKTTTHLFLFQPSSFFINPRINNFVNLTLIQRLHHSRDFNHHENQLTAIFHIPFI</sequence>
<protein>
    <recommendedName>
        <fullName evidence="4">Secreted protein</fullName>
    </recommendedName>
</protein>
<reference evidence="2 3" key="1">
    <citation type="submission" date="2019-06" db="EMBL/GenBank/DDBJ databases">
        <title>Genome Sequence of the Brown Rot Fungal Pathogen Monilinia fructicola.</title>
        <authorList>
            <person name="De Miccolis Angelini R.M."/>
            <person name="Landi L."/>
            <person name="Abate D."/>
            <person name="Pollastro S."/>
            <person name="Romanazzi G."/>
            <person name="Faretra F."/>
        </authorList>
    </citation>
    <scope>NUCLEOTIDE SEQUENCE [LARGE SCALE GENOMIC DNA]</scope>
    <source>
        <strain evidence="2 3">Mfrc123</strain>
    </source>
</reference>
<evidence type="ECO:0000313" key="2">
    <source>
        <dbReference type="EMBL" id="KAA8563918.1"/>
    </source>
</evidence>
<evidence type="ECO:0000313" key="3">
    <source>
        <dbReference type="Proteomes" id="UP000322873"/>
    </source>
</evidence>